<dbReference type="InterPro" id="IPR019591">
    <property type="entry name" value="Mrp/NBP35_ATP-bd"/>
</dbReference>
<proteinExistence type="inferred from homology"/>
<gene>
    <name evidence="8" type="ORF">GNI_149550</name>
</gene>
<keyword evidence="2" id="KW-0547">Nucleotide-binding</keyword>
<evidence type="ECO:0000259" key="7">
    <source>
        <dbReference type="Pfam" id="PF06155"/>
    </source>
</evidence>
<dbReference type="GeneID" id="22915228"/>
<dbReference type="eggNOG" id="KOG3022">
    <property type="taxonomic scope" value="Eukaryota"/>
</dbReference>
<accession>A0A023AZL3</accession>
<dbReference type="AlphaFoldDB" id="A0A023AZL3"/>
<evidence type="ECO:0000256" key="2">
    <source>
        <dbReference type="ARBA" id="ARBA00022741"/>
    </source>
</evidence>
<dbReference type="PANTHER" id="PTHR42961">
    <property type="entry name" value="IRON-SULFUR PROTEIN NUBPL"/>
    <property type="match status" value="1"/>
</dbReference>
<dbReference type="PROSITE" id="PS01215">
    <property type="entry name" value="MRP"/>
    <property type="match status" value="1"/>
</dbReference>
<dbReference type="InterPro" id="IPR000808">
    <property type="entry name" value="Mrp-like_CS"/>
</dbReference>
<dbReference type="InterPro" id="IPR027417">
    <property type="entry name" value="P-loop_NTPase"/>
</dbReference>
<comment type="similarity">
    <text evidence="6">Belongs to the Mrp/NBP35 ATP-binding proteins family.</text>
</comment>
<keyword evidence="5" id="KW-0411">Iron-sulfur</keyword>
<keyword evidence="3" id="KW-0067">ATP-binding</keyword>
<keyword evidence="1" id="KW-0479">Metal-binding</keyword>
<dbReference type="PANTHER" id="PTHR42961:SF2">
    <property type="entry name" value="IRON-SULFUR PROTEIN NUBPL"/>
    <property type="match status" value="1"/>
</dbReference>
<dbReference type="InterPro" id="IPR033756">
    <property type="entry name" value="YlxH/NBP35"/>
</dbReference>
<reference evidence="8" key="1">
    <citation type="submission" date="2013-12" db="EMBL/GenBank/DDBJ databases">
        <authorList>
            <person name="Omoto C.K."/>
            <person name="Sibley D."/>
            <person name="Venepally P."/>
            <person name="Hadjithomas M."/>
            <person name="Karamycheva S."/>
            <person name="Brunk B."/>
            <person name="Roos D."/>
            <person name="Caler E."/>
            <person name="Lorenzi H."/>
        </authorList>
    </citation>
    <scope>NUCLEOTIDE SEQUENCE</scope>
</reference>
<dbReference type="RefSeq" id="XP_011132735.1">
    <property type="nucleotide sequence ID" value="XM_011134433.1"/>
</dbReference>
<dbReference type="GO" id="GO:0005524">
    <property type="term" value="F:ATP binding"/>
    <property type="evidence" value="ECO:0007669"/>
    <property type="project" value="UniProtKB-KW"/>
</dbReference>
<dbReference type="GO" id="GO:0051539">
    <property type="term" value="F:4 iron, 4 sulfur cluster binding"/>
    <property type="evidence" value="ECO:0007669"/>
    <property type="project" value="TreeGrafter"/>
</dbReference>
<dbReference type="Proteomes" id="UP000019763">
    <property type="component" value="Unassembled WGS sequence"/>
</dbReference>
<evidence type="ECO:0000256" key="4">
    <source>
        <dbReference type="ARBA" id="ARBA00023004"/>
    </source>
</evidence>
<organism evidence="8 9">
    <name type="scientific">Gregarina niphandrodes</name>
    <name type="common">Septate eugregarine</name>
    <dbReference type="NCBI Taxonomy" id="110365"/>
    <lineage>
        <taxon>Eukaryota</taxon>
        <taxon>Sar</taxon>
        <taxon>Alveolata</taxon>
        <taxon>Apicomplexa</taxon>
        <taxon>Conoidasida</taxon>
        <taxon>Gregarinasina</taxon>
        <taxon>Eugregarinorida</taxon>
        <taxon>Gregarinidae</taxon>
        <taxon>Gregarina</taxon>
    </lineage>
</organism>
<evidence type="ECO:0000256" key="1">
    <source>
        <dbReference type="ARBA" id="ARBA00022723"/>
    </source>
</evidence>
<dbReference type="OrthoDB" id="1741334at2759"/>
<dbReference type="SUPFAM" id="SSF52540">
    <property type="entry name" value="P-loop containing nucleoside triphosphate hydrolases"/>
    <property type="match status" value="1"/>
</dbReference>
<dbReference type="GO" id="GO:0046872">
    <property type="term" value="F:metal ion binding"/>
    <property type="evidence" value="ECO:0007669"/>
    <property type="project" value="UniProtKB-KW"/>
</dbReference>
<dbReference type="Gene3D" id="3.40.50.300">
    <property type="entry name" value="P-loop containing nucleotide triphosphate hydrolases"/>
    <property type="match status" value="1"/>
</dbReference>
<dbReference type="Pfam" id="PF10609">
    <property type="entry name" value="ParA"/>
    <property type="match status" value="2"/>
</dbReference>
<dbReference type="Pfam" id="PF06155">
    <property type="entry name" value="GBBH-like_N"/>
    <property type="match status" value="1"/>
</dbReference>
<dbReference type="InterPro" id="IPR044304">
    <property type="entry name" value="NUBPL-like"/>
</dbReference>
<protein>
    <submittedName>
        <fullName evidence="8">CobQ/CobB/MinD/ParA nucleotide-binding domain protein</fullName>
    </submittedName>
</protein>
<dbReference type="GO" id="GO:0140663">
    <property type="term" value="F:ATP-dependent FeS chaperone activity"/>
    <property type="evidence" value="ECO:0007669"/>
    <property type="project" value="InterPro"/>
</dbReference>
<feature type="domain" description="Gamma-butyrobetaine hydroxylase-like N-terminal" evidence="7">
    <location>
        <begin position="455"/>
        <end position="508"/>
    </location>
</feature>
<dbReference type="CDD" id="cd02037">
    <property type="entry name" value="Mrp_NBP35"/>
    <property type="match status" value="1"/>
</dbReference>
<name>A0A023AZL3_GRENI</name>
<evidence type="ECO:0000256" key="5">
    <source>
        <dbReference type="ARBA" id="ARBA00023014"/>
    </source>
</evidence>
<evidence type="ECO:0000256" key="6">
    <source>
        <dbReference type="ARBA" id="ARBA00024036"/>
    </source>
</evidence>
<dbReference type="GO" id="GO:0016226">
    <property type="term" value="P:iron-sulfur cluster assembly"/>
    <property type="evidence" value="ECO:0007669"/>
    <property type="project" value="InterPro"/>
</dbReference>
<evidence type="ECO:0000256" key="3">
    <source>
        <dbReference type="ARBA" id="ARBA00022840"/>
    </source>
</evidence>
<evidence type="ECO:0000313" key="8">
    <source>
        <dbReference type="EMBL" id="EZG44284.1"/>
    </source>
</evidence>
<keyword evidence="4" id="KW-0408">Iron</keyword>
<dbReference type="InterPro" id="IPR010376">
    <property type="entry name" value="GBBH-like_N"/>
</dbReference>
<comment type="caution">
    <text evidence="8">The sequence shown here is derived from an EMBL/GenBank/DDBJ whole genome shotgun (WGS) entry which is preliminary data.</text>
</comment>
<keyword evidence="9" id="KW-1185">Reference proteome</keyword>
<evidence type="ECO:0000313" key="9">
    <source>
        <dbReference type="Proteomes" id="UP000019763"/>
    </source>
</evidence>
<sequence>MDEASDDDGHFGWSDRCLRDEVVVCLGHITDDGKDIIQHVRSLEILDKKKVKFMLDTVWPADTESFVRKCEEVLGRLDWIEEVEITVNPSVYGPGMGEDLDGIRSVILVTSCKGGVGKSTVAANLAVLLAQRGARVGICDLDIYGPSVPLLFPQISGPVLMEDGLLKPLVTSSVPLFYSKSSSCAVENHYNNVGAFPRRAFSSVFNKSPLFRLPLETPRPLKVMSSGFLRREHIAMKGPMACELAQQLLLNTAWGHLDYLVVDMPPGTGDLPLSIAEMVPSASYVLVTTPHDLSVADTLKGHQLFVEMGLDCVGLVINQMGTNRTGRINRQGALTTSVPTMDQAIHALRKNLGDDIPVCLMPNENQEMSIREFYFDEDTLPTENRPIGRNTPIGPITLAWYKGAGWTTSLMNLKEFVKHVVALISERKECVGDKSPLPSVVFESCYEMVVNLGSKSCRLSAMKLRRACKCADCVVELPKFAAEDVTLKSIVSVTPKGIHLEFHDGHKAYLRFEHVLPEDMLTPNPEQCSQASSAVLPGPQADW</sequence>
<dbReference type="VEuPathDB" id="CryptoDB:GNI_149550"/>
<dbReference type="EMBL" id="AFNH02001112">
    <property type="protein sequence ID" value="EZG44284.1"/>
    <property type="molecule type" value="Genomic_DNA"/>
</dbReference>